<dbReference type="EMBL" id="GBRH01208162">
    <property type="protein sequence ID" value="JAD89733.1"/>
    <property type="molecule type" value="Transcribed_RNA"/>
</dbReference>
<proteinExistence type="predicted"/>
<accession>A0A0A9DSR9</accession>
<sequence>MLSEHACYSNYICEEWFLHRVERLITLCQCLDSVCLCLHAAFCNN</sequence>
<protein>
    <submittedName>
        <fullName evidence="1">Uncharacterized protein</fullName>
    </submittedName>
</protein>
<reference evidence="1" key="1">
    <citation type="submission" date="2014-09" db="EMBL/GenBank/DDBJ databases">
        <authorList>
            <person name="Magalhaes I.L.F."/>
            <person name="Oliveira U."/>
            <person name="Santos F.R."/>
            <person name="Vidigal T.H.D.A."/>
            <person name="Brescovit A.D."/>
            <person name="Santos A.J."/>
        </authorList>
    </citation>
    <scope>NUCLEOTIDE SEQUENCE</scope>
    <source>
        <tissue evidence="1">Shoot tissue taken approximately 20 cm above the soil surface</tissue>
    </source>
</reference>
<reference evidence="1" key="2">
    <citation type="journal article" date="2015" name="Data Brief">
        <title>Shoot transcriptome of the giant reed, Arundo donax.</title>
        <authorList>
            <person name="Barrero R.A."/>
            <person name="Guerrero F.D."/>
            <person name="Moolhuijzen P."/>
            <person name="Goolsby J.A."/>
            <person name="Tidwell J."/>
            <person name="Bellgard S.E."/>
            <person name="Bellgard M.I."/>
        </authorList>
    </citation>
    <scope>NUCLEOTIDE SEQUENCE</scope>
    <source>
        <tissue evidence="1">Shoot tissue taken approximately 20 cm above the soil surface</tissue>
    </source>
</reference>
<dbReference type="AlphaFoldDB" id="A0A0A9DSR9"/>
<organism evidence="1">
    <name type="scientific">Arundo donax</name>
    <name type="common">Giant reed</name>
    <name type="synonym">Donax arundinaceus</name>
    <dbReference type="NCBI Taxonomy" id="35708"/>
    <lineage>
        <taxon>Eukaryota</taxon>
        <taxon>Viridiplantae</taxon>
        <taxon>Streptophyta</taxon>
        <taxon>Embryophyta</taxon>
        <taxon>Tracheophyta</taxon>
        <taxon>Spermatophyta</taxon>
        <taxon>Magnoliopsida</taxon>
        <taxon>Liliopsida</taxon>
        <taxon>Poales</taxon>
        <taxon>Poaceae</taxon>
        <taxon>PACMAD clade</taxon>
        <taxon>Arundinoideae</taxon>
        <taxon>Arundineae</taxon>
        <taxon>Arundo</taxon>
    </lineage>
</organism>
<evidence type="ECO:0000313" key="1">
    <source>
        <dbReference type="EMBL" id="JAD89733.1"/>
    </source>
</evidence>
<name>A0A0A9DSR9_ARUDO</name>